<dbReference type="InterPro" id="IPR015655">
    <property type="entry name" value="PP2C"/>
</dbReference>
<dbReference type="PANTHER" id="PTHR47992">
    <property type="entry name" value="PROTEIN PHOSPHATASE"/>
    <property type="match status" value="1"/>
</dbReference>
<dbReference type="Pfam" id="PF13672">
    <property type="entry name" value="PP2C_2"/>
    <property type="match status" value="1"/>
</dbReference>
<feature type="region of interest" description="Disordered" evidence="1">
    <location>
        <begin position="285"/>
        <end position="325"/>
    </location>
</feature>
<sequence>MNELVNADLSLRAERHAEDFGIASTGATDVGLVRSVNEDSFIAFDPIFLVADGMGGHNAGEVASGIVADEFAALAGGDYIELEDVADAMVRSYERIASLDDDSGRSAGTTVAMVALTLHESEPHWLVMNLGDSRVYMLRDGEFSQVSVDHSVVQELVDRGEITLDQARVHPYRNMITRALGAGPDTRPDFWLIPVRLGDRFLVCSDGVTGEVSDGELHSMLEESSAADLVAQRIVDTAVAHGGRDNATAVVVSAVEPSASGAYGEHIFTTVDRLELPVIADEHALDESEEGAAEHGQAVEGQDALREGEAAVGTPESEREEPEGR</sequence>
<dbReference type="InterPro" id="IPR001932">
    <property type="entry name" value="PPM-type_phosphatase-like_dom"/>
</dbReference>
<proteinExistence type="predicted"/>
<dbReference type="STRING" id="1630135.DAD186_15670"/>
<dbReference type="CDD" id="cd00143">
    <property type="entry name" value="PP2Cc"/>
    <property type="match status" value="1"/>
</dbReference>
<dbReference type="SMART" id="SM00331">
    <property type="entry name" value="PP2C_SIG"/>
    <property type="match status" value="1"/>
</dbReference>
<dbReference type="GO" id="GO:0004722">
    <property type="term" value="F:protein serine/threonine phosphatase activity"/>
    <property type="evidence" value="ECO:0007669"/>
    <property type="project" value="InterPro"/>
</dbReference>
<dbReference type="SMART" id="SM00332">
    <property type="entry name" value="PP2Cc"/>
    <property type="match status" value="1"/>
</dbReference>
<reference evidence="3 4" key="1">
    <citation type="submission" date="2015-06" db="EMBL/GenBank/DDBJ databases">
        <title>Investigation of pathophysiology for high-risk pregnancy and development of treatment modality based on it.</title>
        <authorList>
            <person name="Kim B.-C."/>
            <person name="Lim S."/>
        </authorList>
    </citation>
    <scope>NUCLEOTIDE SEQUENCE [LARGE SCALE GENOMIC DNA]</scope>
    <source>
        <strain evidence="3 4">AD1-86</strain>
    </source>
</reference>
<evidence type="ECO:0000259" key="2">
    <source>
        <dbReference type="PROSITE" id="PS51746"/>
    </source>
</evidence>
<dbReference type="RefSeq" id="WP_065248167.1">
    <property type="nucleotide sequence ID" value="NZ_CP012117.1"/>
</dbReference>
<dbReference type="PATRIC" id="fig|1630135.4.peg.1569"/>
<dbReference type="Gene3D" id="3.60.40.10">
    <property type="entry name" value="PPM-type phosphatase domain"/>
    <property type="match status" value="1"/>
</dbReference>
<dbReference type="Proteomes" id="UP000092596">
    <property type="component" value="Chromosome"/>
</dbReference>
<dbReference type="InterPro" id="IPR036457">
    <property type="entry name" value="PPM-type-like_dom_sf"/>
</dbReference>
<protein>
    <recommendedName>
        <fullName evidence="2">PPM-type phosphatase domain-containing protein</fullName>
    </recommendedName>
</protein>
<organism evidence="3 4">
    <name type="scientific">Dermabacter vaginalis</name>
    <dbReference type="NCBI Taxonomy" id="1630135"/>
    <lineage>
        <taxon>Bacteria</taxon>
        <taxon>Bacillati</taxon>
        <taxon>Actinomycetota</taxon>
        <taxon>Actinomycetes</taxon>
        <taxon>Micrococcales</taxon>
        <taxon>Dermabacteraceae</taxon>
        <taxon>Dermabacter</taxon>
    </lineage>
</organism>
<gene>
    <name evidence="3" type="ORF">DAD186_15670</name>
</gene>
<accession>A0A1B0ZJP6</accession>
<evidence type="ECO:0000313" key="4">
    <source>
        <dbReference type="Proteomes" id="UP000092596"/>
    </source>
</evidence>
<dbReference type="AlphaFoldDB" id="A0A1B0ZJP6"/>
<evidence type="ECO:0000313" key="3">
    <source>
        <dbReference type="EMBL" id="ANP28117.1"/>
    </source>
</evidence>
<dbReference type="KEGG" id="dva:DAD186_15670"/>
<name>A0A1B0ZJP6_9MICO</name>
<dbReference type="PROSITE" id="PS51746">
    <property type="entry name" value="PPM_2"/>
    <property type="match status" value="1"/>
</dbReference>
<dbReference type="SUPFAM" id="SSF81606">
    <property type="entry name" value="PP2C-like"/>
    <property type="match status" value="1"/>
</dbReference>
<dbReference type="EMBL" id="CP012117">
    <property type="protein sequence ID" value="ANP28117.1"/>
    <property type="molecule type" value="Genomic_DNA"/>
</dbReference>
<evidence type="ECO:0000256" key="1">
    <source>
        <dbReference type="SAM" id="MobiDB-lite"/>
    </source>
</evidence>
<feature type="domain" description="PPM-type phosphatase" evidence="2">
    <location>
        <begin position="19"/>
        <end position="254"/>
    </location>
</feature>